<feature type="compositionally biased region" description="Basic and acidic residues" evidence="1">
    <location>
        <begin position="617"/>
        <end position="666"/>
    </location>
</feature>
<feature type="compositionally biased region" description="Acidic residues" evidence="1">
    <location>
        <begin position="327"/>
        <end position="340"/>
    </location>
</feature>
<feature type="compositionally biased region" description="Basic residues" evidence="1">
    <location>
        <begin position="255"/>
        <end position="268"/>
    </location>
</feature>
<feature type="compositionally biased region" description="Basic and acidic residues" evidence="1">
    <location>
        <begin position="269"/>
        <end position="279"/>
    </location>
</feature>
<dbReference type="AlphaFoldDB" id="A0A7J9FIH6"/>
<feature type="compositionally biased region" description="Basic and acidic residues" evidence="1">
    <location>
        <begin position="375"/>
        <end position="388"/>
    </location>
</feature>
<evidence type="ECO:0008006" key="4">
    <source>
        <dbReference type="Google" id="ProtNLM"/>
    </source>
</evidence>
<dbReference type="GO" id="GO:0045893">
    <property type="term" value="P:positive regulation of DNA-templated transcription"/>
    <property type="evidence" value="ECO:0007669"/>
    <property type="project" value="TreeGrafter"/>
</dbReference>
<evidence type="ECO:0000313" key="3">
    <source>
        <dbReference type="Proteomes" id="UP000593568"/>
    </source>
</evidence>
<feature type="region of interest" description="Disordered" evidence="1">
    <location>
        <begin position="169"/>
        <end position="206"/>
    </location>
</feature>
<dbReference type="EMBL" id="JABEZW010217159">
    <property type="protein sequence ID" value="MBA0784971.1"/>
    <property type="molecule type" value="Genomic_DNA"/>
</dbReference>
<feature type="region of interest" description="Disordered" evidence="1">
    <location>
        <begin position="716"/>
        <end position="750"/>
    </location>
</feature>
<name>A0A7J9FIH6_9ROSI</name>
<protein>
    <recommendedName>
        <fullName evidence="4">COP1-interacting protein 7</fullName>
    </recommendedName>
</protein>
<feature type="compositionally biased region" description="Basic residues" evidence="1">
    <location>
        <begin position="297"/>
        <end position="310"/>
    </location>
</feature>
<organism evidence="2 3">
    <name type="scientific">Gossypium trilobum</name>
    <dbReference type="NCBI Taxonomy" id="34281"/>
    <lineage>
        <taxon>Eukaryota</taxon>
        <taxon>Viridiplantae</taxon>
        <taxon>Streptophyta</taxon>
        <taxon>Embryophyta</taxon>
        <taxon>Tracheophyta</taxon>
        <taxon>Spermatophyta</taxon>
        <taxon>Magnoliopsida</taxon>
        <taxon>eudicotyledons</taxon>
        <taxon>Gunneridae</taxon>
        <taxon>Pentapetalae</taxon>
        <taxon>rosids</taxon>
        <taxon>malvids</taxon>
        <taxon>Malvales</taxon>
        <taxon>Malvaceae</taxon>
        <taxon>Malvoideae</taxon>
        <taxon>Gossypium</taxon>
    </lineage>
</organism>
<evidence type="ECO:0000313" key="2">
    <source>
        <dbReference type="EMBL" id="MBA0784971.1"/>
    </source>
</evidence>
<feature type="region of interest" description="Disordered" evidence="1">
    <location>
        <begin position="614"/>
        <end position="675"/>
    </location>
</feature>
<feature type="compositionally biased region" description="Basic residues" evidence="1">
    <location>
        <begin position="360"/>
        <end position="374"/>
    </location>
</feature>
<dbReference type="PANTHER" id="PTHR31008:SF41">
    <property type="entry name" value="COP1-INTERACTING PROTEIN 7"/>
    <property type="match status" value="1"/>
</dbReference>
<dbReference type="Proteomes" id="UP000593568">
    <property type="component" value="Unassembled WGS sequence"/>
</dbReference>
<gene>
    <name evidence="2" type="ORF">Gotri_026014</name>
</gene>
<reference evidence="2 3" key="1">
    <citation type="journal article" date="2019" name="Genome Biol. Evol.">
        <title>Insights into the evolution of the New World diploid cottons (Gossypium, subgenus Houzingenia) based on genome sequencing.</title>
        <authorList>
            <person name="Grover C.E."/>
            <person name="Arick M.A. 2nd"/>
            <person name="Thrash A."/>
            <person name="Conover J.L."/>
            <person name="Sanders W.S."/>
            <person name="Peterson D.G."/>
            <person name="Frelichowski J.E."/>
            <person name="Scheffler J.A."/>
            <person name="Scheffler B.E."/>
            <person name="Wendel J.F."/>
        </authorList>
    </citation>
    <scope>NUCLEOTIDE SEQUENCE [LARGE SCALE GENOMIC DNA]</scope>
    <source>
        <strain evidence="2">8</strain>
        <tissue evidence="2">Leaf</tissue>
    </source>
</reference>
<accession>A0A7J9FIH6</accession>
<feature type="compositionally biased region" description="Polar residues" evidence="1">
    <location>
        <begin position="716"/>
        <end position="740"/>
    </location>
</feature>
<dbReference type="PANTHER" id="PTHR31008">
    <property type="entry name" value="COP1-INTERACTING PROTEIN-RELATED"/>
    <property type="match status" value="1"/>
</dbReference>
<feature type="region of interest" description="Disordered" evidence="1">
    <location>
        <begin position="768"/>
        <end position="792"/>
    </location>
</feature>
<feature type="region of interest" description="Disordered" evidence="1">
    <location>
        <begin position="244"/>
        <end position="421"/>
    </location>
</feature>
<feature type="compositionally biased region" description="Polar residues" evidence="1">
    <location>
        <begin position="407"/>
        <end position="421"/>
    </location>
</feature>
<proteinExistence type="predicted"/>
<sequence>MDLRTRLDYVLSQLTPTRTRKESEKLASGLLDPFISHLKTTKDQISKRGYSITLRPVGLTPWFTKATLQRFVRFVSTPEVLDRFVTVEREIDHCSPGVKPARFDFNEFSKLGRKYFLKNKQWLMLVPLNFMELCKRKNEDRLWMAEVATMQACPRPDLSYLRTSGTVLAGEENDPNQNLMMSLSSTKQNGSADASDARSSDINPGPGFQQMSLYQGYFFSGMHATPPYYPGNMHWPPNVEDSSLARGWEPEDHRSHKSSSRSRKKSSRNKADETSKQDESTEPSDSSSESEPEEQVRKKKHEKRASRKVVIRNINYISSERNGEKDSDSEETSDEDEFIDGDSLKQQVEEAVESLEKQHKSTSRRHKQHNRSKHRNTEKDLDSSERTRLQGKYFAGNGSENRIGRSSVFNPNSETVRNQPAVSSDPFLATQMDSSYEGETRGINFGTNEFFGPVVKRRENTNEELVMLQGNGSRISSRTDISDFATESTMIRSQKEGEWFMNNQLDKSANQDEIIGLKMFNGDNASSLAAGCFDTEKNKKDALIDDSLMIQGPSLGEDQHDSQLRIGIGMVTEIEATQHENDNAENVPKAVSVNAISSRTPEIDYEMNMLSAKVNRKHSDVETTSADDKDTNSRKHRSSEGKLSNKESRSRVLNRSEVKSKSDMASKIRKTPAGTRIAVRKSKFDQEEEIRKRIEELQIQRQKRIAERSAAKGLNPVTSRKNSIGTKTSTTSLKNQPLNQDTKKVPKPALRSSTIECLATARNTSKVLSAELKSNQPKKSASKENSSSTTGS</sequence>
<evidence type="ECO:0000256" key="1">
    <source>
        <dbReference type="SAM" id="MobiDB-lite"/>
    </source>
</evidence>
<keyword evidence="3" id="KW-1185">Reference proteome</keyword>
<comment type="caution">
    <text evidence="2">The sequence shown here is derived from an EMBL/GenBank/DDBJ whole genome shotgun (WGS) entry which is preliminary data.</text>
</comment>
<feature type="compositionally biased region" description="Polar residues" evidence="1">
    <location>
        <begin position="175"/>
        <end position="190"/>
    </location>
</feature>
<dbReference type="GO" id="GO:0009416">
    <property type="term" value="P:response to light stimulus"/>
    <property type="evidence" value="ECO:0007669"/>
    <property type="project" value="TreeGrafter"/>
</dbReference>